<accession>A0A1I8FMW2</accession>
<dbReference type="WBParaSite" id="maker-unitig_40818-snap-gene-0.0-mRNA-1">
    <property type="protein sequence ID" value="maker-unitig_40818-snap-gene-0.0-mRNA-1"/>
    <property type="gene ID" value="maker-unitig_40818-snap-gene-0.0"/>
</dbReference>
<reference evidence="2" key="1">
    <citation type="submission" date="2016-11" db="UniProtKB">
        <authorList>
            <consortium name="WormBaseParasite"/>
        </authorList>
    </citation>
    <scope>IDENTIFICATION</scope>
</reference>
<dbReference type="Proteomes" id="UP000095280">
    <property type="component" value="Unplaced"/>
</dbReference>
<organism evidence="1 2">
    <name type="scientific">Macrostomum lignano</name>
    <dbReference type="NCBI Taxonomy" id="282301"/>
    <lineage>
        <taxon>Eukaryota</taxon>
        <taxon>Metazoa</taxon>
        <taxon>Spiralia</taxon>
        <taxon>Lophotrochozoa</taxon>
        <taxon>Platyhelminthes</taxon>
        <taxon>Rhabditophora</taxon>
        <taxon>Macrostomorpha</taxon>
        <taxon>Macrostomida</taxon>
        <taxon>Macrostomidae</taxon>
        <taxon>Macrostomum</taxon>
    </lineage>
</organism>
<dbReference type="AlphaFoldDB" id="A0A1I8FMW2"/>
<proteinExistence type="predicted"/>
<evidence type="ECO:0000313" key="1">
    <source>
        <dbReference type="Proteomes" id="UP000095280"/>
    </source>
</evidence>
<name>A0A1I8FMW2_9PLAT</name>
<keyword evidence="1" id="KW-1185">Reference proteome</keyword>
<evidence type="ECO:0000313" key="2">
    <source>
        <dbReference type="WBParaSite" id="maker-unitig_40818-snap-gene-0.0-mRNA-1"/>
    </source>
</evidence>
<protein>
    <submittedName>
        <fullName evidence="2">Fibronectin type-III domain-containing protein</fullName>
    </submittedName>
</protein>
<sequence length="70" mass="7798">RRGKVPAKEALPSVSSKTGPISLVAWTKNEFRRFSLACRWPWWSSVLPSAWLSTVCERGAPVQMNHSNSG</sequence>